<evidence type="ECO:0000313" key="3">
    <source>
        <dbReference type="Proteomes" id="UP000002051"/>
    </source>
</evidence>
<sequence length="294" mass="33450">MVNLWSLKTILRCFELTSGLKVNFSKSLVMGVNVGEEFLDLAERFLYCRVGSVPFTYLGLPVGANPRIEKTWQPLLQLLSNRPGSWGYKYVNLGGRVVLLNSVLNAIPIFDLFVMKMHVKVWKKIVRLQREFLWGGVKRSRSIPWISWAVVWDGGLWRDILSACYGTCYPSPHLGGRPSGLRGVSSWWSNISLLGSDKEATKDWFSDGVAMVMDGKVGDLGHWEGEVWVWDLSWRRPLFIWELDLLADLLVVATRRSRVVRDDEWSWNISLDGRYSMKSAYSHLIKALPAAGSP</sequence>
<name>A0A072VFT7_MEDTR</name>
<dbReference type="Proteomes" id="UP000002051">
    <property type="component" value="Chromosome 2"/>
</dbReference>
<accession>A0A072VFT7</accession>
<dbReference type="EMBL" id="CM001218">
    <property type="protein sequence ID" value="KEH37040.1"/>
    <property type="molecule type" value="Genomic_DNA"/>
</dbReference>
<reference evidence="1 3" key="2">
    <citation type="journal article" date="2014" name="BMC Genomics">
        <title>An improved genome release (version Mt4.0) for the model legume Medicago truncatula.</title>
        <authorList>
            <person name="Tang H."/>
            <person name="Krishnakumar V."/>
            <person name="Bidwell S."/>
            <person name="Rosen B."/>
            <person name="Chan A."/>
            <person name="Zhou S."/>
            <person name="Gentzbittel L."/>
            <person name="Childs K.L."/>
            <person name="Yandell M."/>
            <person name="Gundlach H."/>
            <person name="Mayer K.F."/>
            <person name="Schwartz D.C."/>
            <person name="Town C.D."/>
        </authorList>
    </citation>
    <scope>GENOME REANNOTATION</scope>
    <source>
        <strain evidence="1">A17</strain>
        <strain evidence="2 3">cv. Jemalong A17</strain>
    </source>
</reference>
<reference evidence="1 3" key="1">
    <citation type="journal article" date="2011" name="Nature">
        <title>The Medicago genome provides insight into the evolution of rhizobial symbioses.</title>
        <authorList>
            <person name="Young N.D."/>
            <person name="Debelle F."/>
            <person name="Oldroyd G.E."/>
            <person name="Geurts R."/>
            <person name="Cannon S.B."/>
            <person name="Udvardi M.K."/>
            <person name="Benedito V.A."/>
            <person name="Mayer K.F."/>
            <person name="Gouzy J."/>
            <person name="Schoof H."/>
            <person name="Van de Peer Y."/>
            <person name="Proost S."/>
            <person name="Cook D.R."/>
            <person name="Meyers B.C."/>
            <person name="Spannagl M."/>
            <person name="Cheung F."/>
            <person name="De Mita S."/>
            <person name="Krishnakumar V."/>
            <person name="Gundlach H."/>
            <person name="Zhou S."/>
            <person name="Mudge J."/>
            <person name="Bharti A.K."/>
            <person name="Murray J.D."/>
            <person name="Naoumkina M.A."/>
            <person name="Rosen B."/>
            <person name="Silverstein K.A."/>
            <person name="Tang H."/>
            <person name="Rombauts S."/>
            <person name="Zhao P.X."/>
            <person name="Zhou P."/>
            <person name="Barbe V."/>
            <person name="Bardou P."/>
            <person name="Bechner M."/>
            <person name="Bellec A."/>
            <person name="Berger A."/>
            <person name="Berges H."/>
            <person name="Bidwell S."/>
            <person name="Bisseling T."/>
            <person name="Choisne N."/>
            <person name="Couloux A."/>
            <person name="Denny R."/>
            <person name="Deshpande S."/>
            <person name="Dai X."/>
            <person name="Doyle J.J."/>
            <person name="Dudez A.M."/>
            <person name="Farmer A.D."/>
            <person name="Fouteau S."/>
            <person name="Franken C."/>
            <person name="Gibelin C."/>
            <person name="Gish J."/>
            <person name="Goldstein S."/>
            <person name="Gonzalez A.J."/>
            <person name="Green P.J."/>
            <person name="Hallab A."/>
            <person name="Hartog M."/>
            <person name="Hua A."/>
            <person name="Humphray S.J."/>
            <person name="Jeong D.H."/>
            <person name="Jing Y."/>
            <person name="Jocker A."/>
            <person name="Kenton S.M."/>
            <person name="Kim D.J."/>
            <person name="Klee K."/>
            <person name="Lai H."/>
            <person name="Lang C."/>
            <person name="Lin S."/>
            <person name="Macmil S.L."/>
            <person name="Magdelenat G."/>
            <person name="Matthews L."/>
            <person name="McCorrison J."/>
            <person name="Monaghan E.L."/>
            <person name="Mun J.H."/>
            <person name="Najar F.Z."/>
            <person name="Nicholson C."/>
            <person name="Noirot C."/>
            <person name="O'Bleness M."/>
            <person name="Paule C.R."/>
            <person name="Poulain J."/>
            <person name="Prion F."/>
            <person name="Qin B."/>
            <person name="Qu C."/>
            <person name="Retzel E.F."/>
            <person name="Riddle C."/>
            <person name="Sallet E."/>
            <person name="Samain S."/>
            <person name="Samson N."/>
            <person name="Sanders I."/>
            <person name="Saurat O."/>
            <person name="Scarpelli C."/>
            <person name="Schiex T."/>
            <person name="Segurens B."/>
            <person name="Severin A.J."/>
            <person name="Sherrier D.J."/>
            <person name="Shi R."/>
            <person name="Sims S."/>
            <person name="Singer S.R."/>
            <person name="Sinharoy S."/>
            <person name="Sterck L."/>
            <person name="Viollet A."/>
            <person name="Wang B.B."/>
            <person name="Wang K."/>
            <person name="Wang M."/>
            <person name="Wang X."/>
            <person name="Warfsmann J."/>
            <person name="Weissenbach J."/>
            <person name="White D.D."/>
            <person name="White J.D."/>
            <person name="Wiley G.B."/>
            <person name="Wincker P."/>
            <person name="Xing Y."/>
            <person name="Yang L."/>
            <person name="Yao Z."/>
            <person name="Ying F."/>
            <person name="Zhai J."/>
            <person name="Zhou L."/>
            <person name="Zuber A."/>
            <person name="Denarie J."/>
            <person name="Dixon R.A."/>
            <person name="May G.D."/>
            <person name="Schwartz D.C."/>
            <person name="Rogers J."/>
            <person name="Quetier F."/>
            <person name="Town C.D."/>
            <person name="Roe B.A."/>
        </authorList>
    </citation>
    <scope>NUCLEOTIDE SEQUENCE [LARGE SCALE GENOMIC DNA]</scope>
    <source>
        <strain evidence="1">A17</strain>
        <strain evidence="2 3">cv. Jemalong A17</strain>
    </source>
</reference>
<keyword evidence="3" id="KW-1185">Reference proteome</keyword>
<proteinExistence type="predicted"/>
<reference evidence="2" key="3">
    <citation type="submission" date="2015-04" db="UniProtKB">
        <authorList>
            <consortium name="EnsemblPlants"/>
        </authorList>
    </citation>
    <scope>IDENTIFICATION</scope>
    <source>
        <strain evidence="2">cv. Jemalong A17</strain>
    </source>
</reference>
<dbReference type="PANTHER" id="PTHR33116">
    <property type="entry name" value="REVERSE TRANSCRIPTASE ZINC-BINDING DOMAIN-CONTAINING PROTEIN-RELATED-RELATED"/>
    <property type="match status" value="1"/>
</dbReference>
<dbReference type="HOGENOM" id="CLU_000680_15_0_1"/>
<dbReference type="AlphaFoldDB" id="A0A072VFT7"/>
<dbReference type="STRING" id="3880.A0A072VFT7"/>
<evidence type="ECO:0000313" key="2">
    <source>
        <dbReference type="EnsemblPlants" id="KEH37040"/>
    </source>
</evidence>
<dbReference type="EnsemblPlants" id="KEH37040">
    <property type="protein sequence ID" value="KEH37040"/>
    <property type="gene ID" value="MTR_2g029410"/>
</dbReference>
<protein>
    <submittedName>
        <fullName evidence="1 2">Uncharacterized protein</fullName>
    </submittedName>
</protein>
<organism evidence="1 3">
    <name type="scientific">Medicago truncatula</name>
    <name type="common">Barrel medic</name>
    <name type="synonym">Medicago tribuloides</name>
    <dbReference type="NCBI Taxonomy" id="3880"/>
    <lineage>
        <taxon>Eukaryota</taxon>
        <taxon>Viridiplantae</taxon>
        <taxon>Streptophyta</taxon>
        <taxon>Embryophyta</taxon>
        <taxon>Tracheophyta</taxon>
        <taxon>Spermatophyta</taxon>
        <taxon>Magnoliopsida</taxon>
        <taxon>eudicotyledons</taxon>
        <taxon>Gunneridae</taxon>
        <taxon>Pentapetalae</taxon>
        <taxon>rosids</taxon>
        <taxon>fabids</taxon>
        <taxon>Fabales</taxon>
        <taxon>Fabaceae</taxon>
        <taxon>Papilionoideae</taxon>
        <taxon>50 kb inversion clade</taxon>
        <taxon>NPAAA clade</taxon>
        <taxon>Hologalegina</taxon>
        <taxon>IRL clade</taxon>
        <taxon>Trifolieae</taxon>
        <taxon>Medicago</taxon>
    </lineage>
</organism>
<dbReference type="PANTHER" id="PTHR33116:SF78">
    <property type="entry name" value="OS12G0587133 PROTEIN"/>
    <property type="match status" value="1"/>
</dbReference>
<gene>
    <name evidence="1" type="ordered locus">MTR_2g029410</name>
</gene>
<evidence type="ECO:0000313" key="1">
    <source>
        <dbReference type="EMBL" id="KEH37040.1"/>
    </source>
</evidence>